<evidence type="ECO:0000313" key="1">
    <source>
        <dbReference type="EMBL" id="KAI8004184.1"/>
    </source>
</evidence>
<reference evidence="1 2" key="1">
    <citation type="journal article" date="2022" name="Plant J.">
        <title>Chromosome-level genome of Camellia lanceoleosa provides a valuable resource for understanding genome evolution and self-incompatibility.</title>
        <authorList>
            <person name="Gong W."/>
            <person name="Xiao S."/>
            <person name="Wang L."/>
            <person name="Liao Z."/>
            <person name="Chang Y."/>
            <person name="Mo W."/>
            <person name="Hu G."/>
            <person name="Li W."/>
            <person name="Zhao G."/>
            <person name="Zhu H."/>
            <person name="Hu X."/>
            <person name="Ji K."/>
            <person name="Xiang X."/>
            <person name="Song Q."/>
            <person name="Yuan D."/>
            <person name="Jin S."/>
            <person name="Zhang L."/>
        </authorList>
    </citation>
    <scope>NUCLEOTIDE SEQUENCE [LARGE SCALE GENOMIC DNA]</scope>
    <source>
        <strain evidence="1">SQ_2022a</strain>
    </source>
</reference>
<evidence type="ECO:0000313" key="2">
    <source>
        <dbReference type="Proteomes" id="UP001060215"/>
    </source>
</evidence>
<accession>A0ACC0GT23</accession>
<sequence length="352" mass="39705">MGLDEDNVTYETKPTQPIQSHSRQPSETSCYATKDEVEGNKEDEEEKDCLQLGPICSIKEHLEKDKDDESLRRWKEQLLGSVNVNAVEETLALDIQILGLSILCPGRPDLVLEIPANGDPKGMWFTLKEDTCFHLRFSIQVSNNIVSSLRYINTVWKTIDRSKQMVGTFRSQAAPYMHEMPKETTPSKMTNLTLSNVMSDRASATSAAAAYRTPSTEDIEVTTKDVAATSTPPLLPPTTASDTCESPIYLWICDISYRPSNPSDLKSVTPPLQIHHLCHRGRHLRHETSIDRIFEEQVRCNQRLGLASSDSRPPFRHSQLSRPCLHLGLRWFQSFRALCLSALVFPVLVRIV</sequence>
<proteinExistence type="predicted"/>
<organism evidence="1 2">
    <name type="scientific">Camellia lanceoleosa</name>
    <dbReference type="NCBI Taxonomy" id="1840588"/>
    <lineage>
        <taxon>Eukaryota</taxon>
        <taxon>Viridiplantae</taxon>
        <taxon>Streptophyta</taxon>
        <taxon>Embryophyta</taxon>
        <taxon>Tracheophyta</taxon>
        <taxon>Spermatophyta</taxon>
        <taxon>Magnoliopsida</taxon>
        <taxon>eudicotyledons</taxon>
        <taxon>Gunneridae</taxon>
        <taxon>Pentapetalae</taxon>
        <taxon>asterids</taxon>
        <taxon>Ericales</taxon>
        <taxon>Theaceae</taxon>
        <taxon>Camellia</taxon>
    </lineage>
</organism>
<protein>
    <submittedName>
        <fullName evidence="1">Rho GDP-dissociation inhibitor 1</fullName>
    </submittedName>
</protein>
<name>A0ACC0GT23_9ERIC</name>
<comment type="caution">
    <text evidence="1">The sequence shown here is derived from an EMBL/GenBank/DDBJ whole genome shotgun (WGS) entry which is preliminary data.</text>
</comment>
<dbReference type="EMBL" id="CM045766">
    <property type="protein sequence ID" value="KAI8004184.1"/>
    <property type="molecule type" value="Genomic_DNA"/>
</dbReference>
<dbReference type="Proteomes" id="UP001060215">
    <property type="component" value="Chromosome 9"/>
</dbReference>
<gene>
    <name evidence="1" type="ORF">LOK49_LG08G00596</name>
</gene>
<keyword evidence="2" id="KW-1185">Reference proteome</keyword>